<evidence type="ECO:0000313" key="5">
    <source>
        <dbReference type="EMBL" id="QMS85064.1"/>
    </source>
</evidence>
<dbReference type="InterPro" id="IPR011990">
    <property type="entry name" value="TPR-like_helical_dom_sf"/>
</dbReference>
<feature type="repeat" description="NHL" evidence="2">
    <location>
        <begin position="318"/>
        <end position="351"/>
    </location>
</feature>
<evidence type="ECO:0000256" key="2">
    <source>
        <dbReference type="PROSITE-ProRule" id="PRU00504"/>
    </source>
</evidence>
<keyword evidence="6" id="KW-1185">Reference proteome</keyword>
<dbReference type="Gene3D" id="2.120.10.30">
    <property type="entry name" value="TolB, C-terminal domain"/>
    <property type="match status" value="1"/>
</dbReference>
<keyword evidence="3" id="KW-0812">Transmembrane</keyword>
<feature type="signal peptide" evidence="4">
    <location>
        <begin position="1"/>
        <end position="24"/>
    </location>
</feature>
<protein>
    <recommendedName>
        <fullName evidence="7">Yip1 domain-containing protein</fullName>
    </recommendedName>
</protein>
<keyword evidence="4" id="KW-0732">Signal</keyword>
<dbReference type="InterPro" id="IPR050952">
    <property type="entry name" value="TRIM-NHL_E3_ligases"/>
</dbReference>
<dbReference type="SUPFAM" id="SSF101898">
    <property type="entry name" value="NHL repeat"/>
    <property type="match status" value="1"/>
</dbReference>
<sequence length="680" mass="78568">MRLLRRSLLIVLFLLLLQAPRAIQADTPIQYIPYRTYTIGLESSLVRTATAYEGTFILNEGFSAPQDIFILDDVVYIADTGNGRIYMYNQETREHSELTHELLAEPTGIFLTDEGELFIADAATDLVLHFDADLQFVRSIGRPDEPLFGTELEAPYEPYKVAVDERGYIYVITEGGSNGIIQMDANGDFLGYFGINDVTISLQLLINRALMSEEQREKFASLRPKPATNMAIDTKGLLYTITRNEYVTPLKKLNIEGNNILTEYQFMDPNYQDITIDGDGNIYTVSSGEDVRTVISVFDSFGNLLFTFGRQEVNSLRNGEFELATGVAVDNRGDVWVLDGQANNVQVFSKTEFANLVLSAIEMYKTGQYEQSEILFKEIIRQNSLFAIAHSRLGKIYERNEEFELSLESYRIANNKEGYSNAYWEIRDAWISAWIMPIVITFIVLYAGVRIFDKTRYKDRYVAWKQELHEKLLQYELYNELRLQLSVLKHPIEAVYHIKYKQRYRLRTAVGMYVIFILLNILSNYYIRGYLFKNTFADLVFSYELLKWSVPVLLFGVANYLVSTLQNGEAFYRDIFIGFVFALTPIFLFKIPIDILSNVLTYNEAFVFQFSNLIMMGYSIVLLLVMIKELNNFKYGELFVNIFLTFFVMIIAIILYLIVSILLSQLFEFIFDIFREVFIV</sequence>
<organism evidence="5 6">
    <name type="scientific">Candidatus Xianfuyuplasma coldseepsis</name>
    <dbReference type="NCBI Taxonomy" id="2782163"/>
    <lineage>
        <taxon>Bacteria</taxon>
        <taxon>Bacillati</taxon>
        <taxon>Mycoplasmatota</taxon>
        <taxon>Mollicutes</taxon>
        <taxon>Candidatus Izemoplasmatales</taxon>
        <taxon>Candidatus Izemoplasmataceae</taxon>
        <taxon>Candidatus Xianfuyuplasma</taxon>
    </lineage>
</organism>
<evidence type="ECO:0000256" key="1">
    <source>
        <dbReference type="ARBA" id="ARBA00022737"/>
    </source>
</evidence>
<evidence type="ECO:0000256" key="4">
    <source>
        <dbReference type="SAM" id="SignalP"/>
    </source>
</evidence>
<dbReference type="PANTHER" id="PTHR24104">
    <property type="entry name" value="E3 UBIQUITIN-PROTEIN LIGASE NHLRC1-RELATED"/>
    <property type="match status" value="1"/>
</dbReference>
<feature type="chain" id="PRO_5036446886" description="Yip1 domain-containing protein" evidence="4">
    <location>
        <begin position="25"/>
        <end position="680"/>
    </location>
</feature>
<reference evidence="5 6" key="1">
    <citation type="submission" date="2020-02" db="EMBL/GenBank/DDBJ databases">
        <authorList>
            <person name="Zheng R.K."/>
            <person name="Sun C.M."/>
        </authorList>
    </citation>
    <scope>NUCLEOTIDE SEQUENCE [LARGE SCALE GENOMIC DNA]</scope>
    <source>
        <strain evidence="6">zrk13</strain>
    </source>
</reference>
<dbReference type="InterPro" id="IPR011042">
    <property type="entry name" value="6-blade_b-propeller_TolB-like"/>
</dbReference>
<dbReference type="Proteomes" id="UP000514720">
    <property type="component" value="Chromosome"/>
</dbReference>
<accession>A0A7L7KSZ2</accession>
<feature type="transmembrane region" description="Helical" evidence="3">
    <location>
        <begin position="638"/>
        <end position="663"/>
    </location>
</feature>
<dbReference type="Gene3D" id="1.25.40.10">
    <property type="entry name" value="Tetratricopeptide repeat domain"/>
    <property type="match status" value="1"/>
</dbReference>
<dbReference type="SUPFAM" id="SSF48452">
    <property type="entry name" value="TPR-like"/>
    <property type="match status" value="1"/>
</dbReference>
<feature type="transmembrane region" description="Helical" evidence="3">
    <location>
        <begin position="605"/>
        <end position="626"/>
    </location>
</feature>
<dbReference type="RefSeq" id="WP_258878691.1">
    <property type="nucleotide sequence ID" value="NZ_CP048914.1"/>
</dbReference>
<feature type="transmembrane region" description="Helical" evidence="3">
    <location>
        <begin position="575"/>
        <end position="593"/>
    </location>
</feature>
<dbReference type="PANTHER" id="PTHR24104:SF25">
    <property type="entry name" value="PROTEIN LIN-41"/>
    <property type="match status" value="1"/>
</dbReference>
<feature type="transmembrane region" description="Helical" evidence="3">
    <location>
        <begin position="545"/>
        <end position="563"/>
    </location>
</feature>
<name>A0A7L7KSZ2_9MOLU</name>
<evidence type="ECO:0000313" key="6">
    <source>
        <dbReference type="Proteomes" id="UP000514720"/>
    </source>
</evidence>
<keyword evidence="1" id="KW-0677">Repeat</keyword>
<dbReference type="GO" id="GO:0008270">
    <property type="term" value="F:zinc ion binding"/>
    <property type="evidence" value="ECO:0007669"/>
    <property type="project" value="UniProtKB-KW"/>
</dbReference>
<dbReference type="KEGG" id="xcl:G4Z02_04675"/>
<feature type="transmembrane region" description="Helical" evidence="3">
    <location>
        <begin position="506"/>
        <end position="525"/>
    </location>
</feature>
<proteinExistence type="predicted"/>
<dbReference type="EMBL" id="CP048914">
    <property type="protein sequence ID" value="QMS85064.1"/>
    <property type="molecule type" value="Genomic_DNA"/>
</dbReference>
<dbReference type="Gene3D" id="2.40.10.500">
    <property type="match status" value="1"/>
</dbReference>
<dbReference type="PROSITE" id="PS51125">
    <property type="entry name" value="NHL"/>
    <property type="match status" value="1"/>
</dbReference>
<dbReference type="CDD" id="cd05819">
    <property type="entry name" value="NHL"/>
    <property type="match status" value="1"/>
</dbReference>
<feature type="transmembrane region" description="Helical" evidence="3">
    <location>
        <begin position="429"/>
        <end position="449"/>
    </location>
</feature>
<keyword evidence="3" id="KW-0472">Membrane</keyword>
<gene>
    <name evidence="5" type="ORF">G4Z02_04675</name>
</gene>
<keyword evidence="3" id="KW-1133">Transmembrane helix</keyword>
<evidence type="ECO:0008006" key="7">
    <source>
        <dbReference type="Google" id="ProtNLM"/>
    </source>
</evidence>
<dbReference type="AlphaFoldDB" id="A0A7L7KSZ2"/>
<evidence type="ECO:0000256" key="3">
    <source>
        <dbReference type="SAM" id="Phobius"/>
    </source>
</evidence>
<dbReference type="InterPro" id="IPR001258">
    <property type="entry name" value="NHL_repeat"/>
</dbReference>